<dbReference type="RefSeq" id="WP_034730997.1">
    <property type="nucleotide sequence ID" value="NZ_JPIN01000004.1"/>
</dbReference>
<dbReference type="InterPro" id="IPR052173">
    <property type="entry name" value="Beta-lactam_resp_regulator"/>
</dbReference>
<dbReference type="SUPFAM" id="SSF74653">
    <property type="entry name" value="TolA/TonB C-terminal domain"/>
    <property type="match status" value="1"/>
</dbReference>
<dbReference type="GO" id="GO:0005886">
    <property type="term" value="C:plasma membrane"/>
    <property type="evidence" value="ECO:0007669"/>
    <property type="project" value="UniProtKB-SubCell"/>
</dbReference>
<keyword evidence="8" id="KW-1185">Reference proteome</keyword>
<dbReference type="Gene3D" id="3.30.2420.10">
    <property type="entry name" value="TonB"/>
    <property type="match status" value="1"/>
</dbReference>
<name>A0A094IQ42_9GAMM</name>
<keyword evidence="5" id="KW-1003">Cell membrane</keyword>
<protein>
    <recommendedName>
        <fullName evidence="5">Protein TonB</fullName>
    </recommendedName>
</protein>
<comment type="function">
    <text evidence="5">Interacts with outer membrane receptor proteins that carry out high-affinity binding and energy dependent uptake into the periplasmic space of specific substrates. It could act to transduce energy from the cytoplasmic membrane to specific energy-requiring processes in the outer membrane, resulting in the release into the periplasm of ligands bound by these outer membrane proteins.</text>
</comment>
<gene>
    <name evidence="7" type="ORF">IDAT_04340</name>
</gene>
<evidence type="ECO:0000259" key="6">
    <source>
        <dbReference type="PROSITE" id="PS52015"/>
    </source>
</evidence>
<organism evidence="7 8">
    <name type="scientific">Pseudidiomarina atlantica</name>
    <dbReference type="NCBI Taxonomy" id="1517416"/>
    <lineage>
        <taxon>Bacteria</taxon>
        <taxon>Pseudomonadati</taxon>
        <taxon>Pseudomonadota</taxon>
        <taxon>Gammaproteobacteria</taxon>
        <taxon>Alteromonadales</taxon>
        <taxon>Idiomarinaceae</taxon>
        <taxon>Pseudidiomarina</taxon>
    </lineage>
</organism>
<dbReference type="PANTHER" id="PTHR34978:SF3">
    <property type="entry name" value="SLR0241 PROTEIN"/>
    <property type="match status" value="1"/>
</dbReference>
<evidence type="ECO:0000256" key="3">
    <source>
        <dbReference type="ARBA" id="ARBA00022989"/>
    </source>
</evidence>
<dbReference type="GO" id="GO:0030288">
    <property type="term" value="C:outer membrane-bounded periplasmic space"/>
    <property type="evidence" value="ECO:0007669"/>
    <property type="project" value="InterPro"/>
</dbReference>
<keyword evidence="5" id="KW-0735">Signal-anchor</keyword>
<comment type="similarity">
    <text evidence="5">Belongs to the TonB family.</text>
</comment>
<dbReference type="CDD" id="cd07341">
    <property type="entry name" value="M56_BlaR1_MecR1_like"/>
    <property type="match status" value="1"/>
</dbReference>
<evidence type="ECO:0000313" key="7">
    <source>
        <dbReference type="EMBL" id="KFZ29257.1"/>
    </source>
</evidence>
<feature type="transmembrane region" description="Helical" evidence="5">
    <location>
        <begin position="174"/>
        <end position="193"/>
    </location>
</feature>
<keyword evidence="5" id="KW-0997">Cell inner membrane</keyword>
<dbReference type="PRINTS" id="PR01374">
    <property type="entry name" value="TONBPROTEIN"/>
</dbReference>
<dbReference type="GO" id="GO:0055085">
    <property type="term" value="P:transmembrane transport"/>
    <property type="evidence" value="ECO:0007669"/>
    <property type="project" value="InterPro"/>
</dbReference>
<dbReference type="NCBIfam" id="TIGR01352">
    <property type="entry name" value="tonB_Cterm"/>
    <property type="match status" value="1"/>
</dbReference>
<comment type="caution">
    <text evidence="5">Lacks conserved residue(s) required for the propagation of feature annotation.</text>
</comment>
<evidence type="ECO:0000313" key="8">
    <source>
        <dbReference type="Proteomes" id="UP000053718"/>
    </source>
</evidence>
<dbReference type="InterPro" id="IPR037682">
    <property type="entry name" value="TonB_C"/>
</dbReference>
<dbReference type="OrthoDB" id="1628901at2"/>
<dbReference type="PROSITE" id="PS52015">
    <property type="entry name" value="TONB_CTD"/>
    <property type="match status" value="1"/>
</dbReference>
<evidence type="ECO:0000256" key="5">
    <source>
        <dbReference type="RuleBase" id="RU362123"/>
    </source>
</evidence>
<dbReference type="STRING" id="1517416.IDAT_04340"/>
<dbReference type="GO" id="GO:0015891">
    <property type="term" value="P:siderophore transport"/>
    <property type="evidence" value="ECO:0007669"/>
    <property type="project" value="InterPro"/>
</dbReference>
<dbReference type="Pfam" id="PF05569">
    <property type="entry name" value="Peptidase_M56"/>
    <property type="match status" value="1"/>
</dbReference>
<feature type="transmembrane region" description="Helical" evidence="5">
    <location>
        <begin position="263"/>
        <end position="282"/>
    </location>
</feature>
<dbReference type="PANTHER" id="PTHR34978">
    <property type="entry name" value="POSSIBLE SENSOR-TRANSDUCER PROTEIN BLAR"/>
    <property type="match status" value="1"/>
</dbReference>
<feature type="transmembrane region" description="Helical" evidence="5">
    <location>
        <begin position="33"/>
        <end position="55"/>
    </location>
</feature>
<dbReference type="InterPro" id="IPR008756">
    <property type="entry name" value="Peptidase_M56"/>
</dbReference>
<dbReference type="GO" id="GO:0015031">
    <property type="term" value="P:protein transport"/>
    <property type="evidence" value="ECO:0007669"/>
    <property type="project" value="UniProtKB-UniRule"/>
</dbReference>
<feature type="transmembrane region" description="Helical" evidence="5">
    <location>
        <begin position="86"/>
        <end position="103"/>
    </location>
</feature>
<keyword evidence="2 5" id="KW-0812">Transmembrane</keyword>
<dbReference type="eggNOG" id="COG4219">
    <property type="taxonomic scope" value="Bacteria"/>
</dbReference>
<keyword evidence="5" id="KW-0653">Protein transport</keyword>
<dbReference type="eggNOG" id="COG0810">
    <property type="taxonomic scope" value="Bacteria"/>
</dbReference>
<evidence type="ECO:0000256" key="4">
    <source>
        <dbReference type="ARBA" id="ARBA00023136"/>
    </source>
</evidence>
<keyword evidence="3 5" id="KW-1133">Transmembrane helix</keyword>
<dbReference type="EMBL" id="JPIN01000004">
    <property type="protein sequence ID" value="KFZ29257.1"/>
    <property type="molecule type" value="Genomic_DNA"/>
</dbReference>
<proteinExistence type="inferred from homology"/>
<keyword evidence="4 5" id="KW-0472">Membrane</keyword>
<reference evidence="7 8" key="1">
    <citation type="submission" date="2014-06" db="EMBL/GenBank/DDBJ databases">
        <title>Draft genome sequence of Idiomarina sp. MCCC 1A10513.</title>
        <authorList>
            <person name="Du J."/>
            <person name="Lai Q."/>
            <person name="Shao Z."/>
        </authorList>
    </citation>
    <scope>NUCLEOTIDE SEQUENCE [LARGE SCALE GENOMIC DNA]</scope>
    <source>
        <strain evidence="7 8">MCCC 1A10513</strain>
    </source>
</reference>
<dbReference type="Proteomes" id="UP000053718">
    <property type="component" value="Unassembled WGS sequence"/>
</dbReference>
<comment type="caution">
    <text evidence="7">The sequence shown here is derived from an EMBL/GenBank/DDBJ whole genome shotgun (WGS) entry which is preliminary data.</text>
</comment>
<accession>A0A094IQ42</accession>
<dbReference type="Pfam" id="PF03544">
    <property type="entry name" value="TonB_C"/>
    <property type="match status" value="1"/>
</dbReference>
<feature type="transmembrane region" description="Helical" evidence="5">
    <location>
        <begin position="5"/>
        <end position="27"/>
    </location>
</feature>
<dbReference type="AlphaFoldDB" id="A0A094IQ42"/>
<evidence type="ECO:0000256" key="2">
    <source>
        <dbReference type="ARBA" id="ARBA00022692"/>
    </source>
</evidence>
<evidence type="ECO:0000256" key="1">
    <source>
        <dbReference type="ARBA" id="ARBA00004167"/>
    </source>
</evidence>
<feature type="domain" description="TonB C-terminal" evidence="6">
    <location>
        <begin position="291"/>
        <end position="378"/>
    </location>
</feature>
<comment type="subcellular location">
    <subcellularLocation>
        <location evidence="5">Cell inner membrane</location>
        <topology evidence="5">Single-pass membrane protein</topology>
        <orientation evidence="5">Periplasmic side</orientation>
    </subcellularLocation>
    <subcellularLocation>
        <location evidence="1">Membrane</location>
        <topology evidence="1">Single-pass membrane protein</topology>
    </subcellularLocation>
</comment>
<dbReference type="InterPro" id="IPR003538">
    <property type="entry name" value="TonB"/>
</dbReference>
<dbReference type="GO" id="GO:0031992">
    <property type="term" value="F:energy transducer activity"/>
    <property type="evidence" value="ECO:0007669"/>
    <property type="project" value="InterPro"/>
</dbReference>
<sequence length="378" mass="42725">MFEWLLNGTIVIAVIGTLRLVSHRWLLQQLGAVTLYSLWLVLPMSLMLLVLANFWPQQQVNSAAWLWVVEAQQQVQQMAMQNHSSWLVVSWLVGVTLALAWLVSRWPLLQPKWQLGRLRVVRTPRGESPAMTGILRPTLLLPRDFAQRFSAQQRHLILMHEQQHWLRADTSANLLAYFVCAVFWFHPVAWLCYRRFRRDQELACDAQVLADAAPRQRASYAQALLQVAATTQLGPQYNPNLYRYGAYNTMKERIQLLKQPQRLRYLPMVCATLVSLAVVGAWQAPVIAANSQQSEATPIVRINPSYPTTAAEQGIEGQVTLSFSITTDGKVSDVEVVESQPQGVFDEAAVAALQKWRYHPEHAGAGHKVALAFQLASE</sequence>
<dbReference type="InterPro" id="IPR006260">
    <property type="entry name" value="TonB/TolA_C"/>
</dbReference>
<keyword evidence="5" id="KW-0813">Transport</keyword>